<evidence type="ECO:0000256" key="3">
    <source>
        <dbReference type="ARBA" id="ARBA00023157"/>
    </source>
</evidence>
<evidence type="ECO:0000256" key="1">
    <source>
        <dbReference type="ARBA" id="ARBA00004613"/>
    </source>
</evidence>
<sequence length="95" mass="10943">SPIAPCIQVPKSALTDSRSRQQTQGEETGDECGACQKRVRKLNLNKFCRRDYAVQIQVVSRENEDTWVKFTVTIMGSYQKGTLDRTQRKAETYLW</sequence>
<dbReference type="Gene3D" id="2.40.50.120">
    <property type="match status" value="1"/>
</dbReference>
<proteinExistence type="predicted"/>
<feature type="non-terminal residue" evidence="6">
    <location>
        <position position="1"/>
    </location>
</feature>
<keyword evidence="3" id="KW-1015">Disulfide bond</keyword>
<evidence type="ECO:0000256" key="4">
    <source>
        <dbReference type="SAM" id="MobiDB-lite"/>
    </source>
</evidence>
<protein>
    <recommendedName>
        <fullName evidence="5">NTR domain-containing protein</fullName>
    </recommendedName>
</protein>
<dbReference type="Pfam" id="PF01759">
    <property type="entry name" value="NTR"/>
    <property type="match status" value="1"/>
</dbReference>
<name>A0A0B6Y7D9_9EUPU</name>
<dbReference type="SUPFAM" id="SSF50242">
    <property type="entry name" value="TIMP-like"/>
    <property type="match status" value="1"/>
</dbReference>
<evidence type="ECO:0000313" key="6">
    <source>
        <dbReference type="EMBL" id="CEK51761.1"/>
    </source>
</evidence>
<dbReference type="GO" id="GO:0005576">
    <property type="term" value="C:extracellular region"/>
    <property type="evidence" value="ECO:0007669"/>
    <property type="project" value="UniProtKB-SubCell"/>
</dbReference>
<evidence type="ECO:0000256" key="2">
    <source>
        <dbReference type="ARBA" id="ARBA00022525"/>
    </source>
</evidence>
<dbReference type="InterPro" id="IPR008993">
    <property type="entry name" value="TIMP-like_OB-fold"/>
</dbReference>
<dbReference type="InterPro" id="IPR001134">
    <property type="entry name" value="Netrin_domain"/>
</dbReference>
<dbReference type="PROSITE" id="PS50189">
    <property type="entry name" value="NTR"/>
    <property type="match status" value="1"/>
</dbReference>
<feature type="domain" description="NTR" evidence="5">
    <location>
        <begin position="32"/>
        <end position="95"/>
    </location>
</feature>
<dbReference type="InterPro" id="IPR018933">
    <property type="entry name" value="Netrin_module_non-TIMP"/>
</dbReference>
<gene>
    <name evidence="6" type="primary">ORF14324</name>
</gene>
<evidence type="ECO:0000259" key="5">
    <source>
        <dbReference type="PROSITE" id="PS50189"/>
    </source>
</evidence>
<dbReference type="EMBL" id="HACG01004896">
    <property type="protein sequence ID" value="CEK51761.1"/>
    <property type="molecule type" value="Transcribed_RNA"/>
</dbReference>
<organism evidence="6">
    <name type="scientific">Arion vulgaris</name>
    <dbReference type="NCBI Taxonomy" id="1028688"/>
    <lineage>
        <taxon>Eukaryota</taxon>
        <taxon>Metazoa</taxon>
        <taxon>Spiralia</taxon>
        <taxon>Lophotrochozoa</taxon>
        <taxon>Mollusca</taxon>
        <taxon>Gastropoda</taxon>
        <taxon>Heterobranchia</taxon>
        <taxon>Euthyneura</taxon>
        <taxon>Panpulmonata</taxon>
        <taxon>Eupulmonata</taxon>
        <taxon>Stylommatophora</taxon>
        <taxon>Helicina</taxon>
        <taxon>Arionoidea</taxon>
        <taxon>Arionidae</taxon>
        <taxon>Arion</taxon>
    </lineage>
</organism>
<keyword evidence="2" id="KW-0964">Secreted</keyword>
<reference evidence="6" key="1">
    <citation type="submission" date="2014-12" db="EMBL/GenBank/DDBJ databases">
        <title>Insight into the proteome of Arion vulgaris.</title>
        <authorList>
            <person name="Aradska J."/>
            <person name="Bulat T."/>
            <person name="Smidak R."/>
            <person name="Sarate P."/>
            <person name="Gangsoo J."/>
            <person name="Sialana F."/>
            <person name="Bilban M."/>
            <person name="Lubec G."/>
        </authorList>
    </citation>
    <scope>NUCLEOTIDE SEQUENCE</scope>
    <source>
        <tissue evidence="6">Skin</tissue>
    </source>
</reference>
<dbReference type="AlphaFoldDB" id="A0A0B6Y7D9"/>
<feature type="non-terminal residue" evidence="6">
    <location>
        <position position="95"/>
    </location>
</feature>
<feature type="region of interest" description="Disordered" evidence="4">
    <location>
        <begin position="9"/>
        <end position="30"/>
    </location>
</feature>
<feature type="compositionally biased region" description="Polar residues" evidence="4">
    <location>
        <begin position="14"/>
        <end position="26"/>
    </location>
</feature>
<accession>A0A0B6Y7D9</accession>
<comment type="subcellular location">
    <subcellularLocation>
        <location evidence="1">Secreted</location>
    </subcellularLocation>
</comment>